<dbReference type="EMBL" id="JQ513383">
    <property type="protein sequence ID" value="AFA44615.1"/>
    <property type="molecule type" value="Genomic_DNA"/>
</dbReference>
<organism evidence="1 2">
    <name type="scientific">Klebsiella phage vB_KleM_RaK2</name>
    <dbReference type="NCBI Taxonomy" id="1147094"/>
    <lineage>
        <taxon>Viruses</taxon>
        <taxon>Duplodnaviria</taxon>
        <taxon>Heunggongvirae</taxon>
        <taxon>Uroviricota</taxon>
        <taxon>Caudoviricetes</taxon>
        <taxon>Alcyoneusvirus</taxon>
        <taxon>Alcyoneusvirus RaK2</taxon>
    </lineage>
</organism>
<dbReference type="Proteomes" id="UP000007524">
    <property type="component" value="Segment"/>
</dbReference>
<dbReference type="OrthoDB" id="24725at10239"/>
<reference evidence="1 2" key="1">
    <citation type="journal article" date="2012" name="J. Virol.">
        <title>Genome of Klebsiella sp.-Infecting Bacteriophage vB_KleM_RaK2.</title>
        <authorList>
            <person name="Simoliunas E."/>
            <person name="Kaliniene L."/>
            <person name="Truncaite L."/>
            <person name="Klausa V."/>
            <person name="Zajanckauskaite A."/>
            <person name="Meskys R."/>
        </authorList>
    </citation>
    <scope>NUCLEOTIDE SEQUENCE [LARGE SCALE GENOMIC DNA]</scope>
</reference>
<dbReference type="RefSeq" id="YP_007007497.1">
    <property type="nucleotide sequence ID" value="NC_019526.1"/>
</dbReference>
<sequence length="122" mass="14053">MIQYCIMYLYQITGVKPMKDVTLPVVQTNFENQFLAEVFKIDNGVVSINYGFNSGGYEKFIYFVTADGGCLAIDTVLNEFSKVDFNDDNDPQWYIVGYDVNYEDEDLYDDHTNQKIESAYGE</sequence>
<name>H6X4E9_9CAUD</name>
<protein>
    <submittedName>
        <fullName evidence="1">Uncharacterized protein</fullName>
    </submittedName>
</protein>
<evidence type="ECO:0000313" key="1">
    <source>
        <dbReference type="EMBL" id="AFA44615.1"/>
    </source>
</evidence>
<dbReference type="KEGG" id="vg:14012930"/>
<accession>H6X4E9</accession>
<proteinExistence type="predicted"/>
<evidence type="ECO:0000313" key="2">
    <source>
        <dbReference type="Proteomes" id="UP000007524"/>
    </source>
</evidence>
<keyword evidence="2" id="KW-1185">Reference proteome</keyword>
<gene>
    <name evidence="1" type="ORF">RaK2_00342</name>
</gene>
<dbReference type="GeneID" id="14012930"/>